<evidence type="ECO:0000313" key="2">
    <source>
        <dbReference type="Proteomes" id="UP000316887"/>
    </source>
</evidence>
<gene>
    <name evidence="1" type="ORF">FBY58_1316</name>
</gene>
<sequence length="65" mass="7427">MKINVLIMAVTIEINLTLEDILDFFLSTVSYFVSLRSKKGHLQPSYKSHPLFIMTPTNNVQESVI</sequence>
<reference evidence="1 2" key="1">
    <citation type="submission" date="2019-06" db="EMBL/GenBank/DDBJ databases">
        <title>Genome sequencing of Zymomonas mobilis strains for genetic engineering and biofuel applications.</title>
        <authorList>
            <person name="Teravest M."/>
        </authorList>
    </citation>
    <scope>NUCLEOTIDE SEQUENCE [LARGE SCALE GENOMIC DNA]</scope>
    <source>
        <strain evidence="1 2">AN0101</strain>
    </source>
</reference>
<proteinExistence type="predicted"/>
<comment type="caution">
    <text evidence="1">The sequence shown here is derived from an EMBL/GenBank/DDBJ whole genome shotgun (WGS) entry which is preliminary data.</text>
</comment>
<accession>A0A542W2C2</accession>
<name>A0A542W2C2_ZYMMB</name>
<dbReference type="AlphaFoldDB" id="A0A542W2C2"/>
<dbReference type="Proteomes" id="UP000316887">
    <property type="component" value="Unassembled WGS sequence"/>
</dbReference>
<evidence type="ECO:0000313" key="1">
    <source>
        <dbReference type="EMBL" id="TQL17713.1"/>
    </source>
</evidence>
<organism evidence="1 2">
    <name type="scientific">Zymomonas mobilis</name>
    <dbReference type="NCBI Taxonomy" id="542"/>
    <lineage>
        <taxon>Bacteria</taxon>
        <taxon>Pseudomonadati</taxon>
        <taxon>Pseudomonadota</taxon>
        <taxon>Alphaproteobacteria</taxon>
        <taxon>Sphingomonadales</taxon>
        <taxon>Zymomonadaceae</taxon>
        <taxon>Zymomonas</taxon>
    </lineage>
</organism>
<dbReference type="EMBL" id="VFOF01000001">
    <property type="protein sequence ID" value="TQL17713.1"/>
    <property type="molecule type" value="Genomic_DNA"/>
</dbReference>
<protein>
    <submittedName>
        <fullName evidence="1">Uncharacterized protein</fullName>
    </submittedName>
</protein>